<feature type="region of interest" description="Disordered" evidence="2">
    <location>
        <begin position="290"/>
        <end position="310"/>
    </location>
</feature>
<dbReference type="PANTHER" id="PTHR21549:SF0">
    <property type="entry name" value="COILED-COIL DOMAIN-CONTAINING PROTEIN 112"/>
    <property type="match status" value="1"/>
</dbReference>
<proteinExistence type="predicted"/>
<dbReference type="InterPro" id="IPR039902">
    <property type="entry name" value="CCDC148/CCDC112"/>
</dbReference>
<dbReference type="PANTHER" id="PTHR21549">
    <property type="entry name" value="MUTATED IN BLADDER CANCER 1"/>
    <property type="match status" value="1"/>
</dbReference>
<gene>
    <name evidence="3" type="ORF">GDO81_002507</name>
</gene>
<name>A0AAV7DKU3_ENGPU</name>
<accession>A0AAV7DKU3</accession>
<dbReference type="Proteomes" id="UP000824782">
    <property type="component" value="Unassembled WGS sequence"/>
</dbReference>
<keyword evidence="4" id="KW-1185">Reference proteome</keyword>
<sequence>MADVYSKPMINAYVCFSFEDLLKEEKTTVIELNALEKKIEASFSAVPEKSFKVPLGKAQLDSMASSQLPEEVVAFEKFLQQTGGRLGGWDDFDHQSFLKVWTKHKGKTSYLEEALAYLPSRTSEDIEQHETWYKEFLVLEEKKKESIQKWKAKKQQEKMEISKLQEKTKEISGFEQQQHEEAQRQKFEEERRKRQQELEAWKRQKEIEAAAKLEARLKEEEERQRKERKERQRQLEVKLVVEEHARIKKEREELIRMEKEMREEAEREERKRIAAYEICRFQERDQHKIEEKTHEKRAKEEAEKEKEKRLAKLKEKVQVHVDRDPSRLCKLTKGWEERNKNIGPTGSAPLVHIPHRAVPTWRQDCLSQLK</sequence>
<protein>
    <recommendedName>
        <fullName evidence="5">Coiled-coil domain containing 112</fullName>
    </recommendedName>
</protein>
<feature type="region of interest" description="Disordered" evidence="2">
    <location>
        <begin position="169"/>
        <end position="191"/>
    </location>
</feature>
<evidence type="ECO:0000313" key="3">
    <source>
        <dbReference type="EMBL" id="KAG8598130.1"/>
    </source>
</evidence>
<reference evidence="3" key="1">
    <citation type="thesis" date="2020" institute="ProQuest LLC" country="789 East Eisenhower Parkway, Ann Arbor, MI, USA">
        <title>Comparative Genomics and Chromosome Evolution.</title>
        <authorList>
            <person name="Mudd A.B."/>
        </authorList>
    </citation>
    <scope>NUCLEOTIDE SEQUENCE</scope>
    <source>
        <strain evidence="3">237g6f4</strain>
        <tissue evidence="3">Blood</tissue>
    </source>
</reference>
<evidence type="ECO:0000256" key="1">
    <source>
        <dbReference type="ARBA" id="ARBA00023054"/>
    </source>
</evidence>
<keyword evidence="1" id="KW-0175">Coiled coil</keyword>
<organism evidence="3 4">
    <name type="scientific">Engystomops pustulosus</name>
    <name type="common">Tungara frog</name>
    <name type="synonym">Physalaemus pustulosus</name>
    <dbReference type="NCBI Taxonomy" id="76066"/>
    <lineage>
        <taxon>Eukaryota</taxon>
        <taxon>Metazoa</taxon>
        <taxon>Chordata</taxon>
        <taxon>Craniata</taxon>
        <taxon>Vertebrata</taxon>
        <taxon>Euteleostomi</taxon>
        <taxon>Amphibia</taxon>
        <taxon>Batrachia</taxon>
        <taxon>Anura</taxon>
        <taxon>Neobatrachia</taxon>
        <taxon>Hyloidea</taxon>
        <taxon>Leptodactylidae</taxon>
        <taxon>Leiuperinae</taxon>
        <taxon>Engystomops</taxon>
    </lineage>
</organism>
<evidence type="ECO:0008006" key="5">
    <source>
        <dbReference type="Google" id="ProtNLM"/>
    </source>
</evidence>
<comment type="caution">
    <text evidence="3">The sequence shown here is derived from an EMBL/GenBank/DDBJ whole genome shotgun (WGS) entry which is preliminary data.</text>
</comment>
<evidence type="ECO:0000256" key="2">
    <source>
        <dbReference type="SAM" id="MobiDB-lite"/>
    </source>
</evidence>
<dbReference type="EMBL" id="WNYA01000001">
    <property type="protein sequence ID" value="KAG8598130.1"/>
    <property type="molecule type" value="Genomic_DNA"/>
</dbReference>
<evidence type="ECO:0000313" key="4">
    <source>
        <dbReference type="Proteomes" id="UP000824782"/>
    </source>
</evidence>
<dbReference type="AlphaFoldDB" id="A0AAV7DKU3"/>